<dbReference type="RefSeq" id="WP_139077825.1">
    <property type="nucleotide sequence ID" value="NZ_VDFU01000019.1"/>
</dbReference>
<dbReference type="InterPro" id="IPR029064">
    <property type="entry name" value="Ribosomal_eL30-like_sf"/>
</dbReference>
<dbReference type="InterPro" id="IPR037465">
    <property type="entry name" value="YlxR"/>
</dbReference>
<feature type="domain" description="YlxR" evidence="1">
    <location>
        <begin position="15"/>
        <end position="89"/>
    </location>
</feature>
<gene>
    <name evidence="2" type="ORF">FHG66_14720</name>
</gene>
<accession>A0A5C4MVM7</accession>
<keyword evidence="3" id="KW-1185">Reference proteome</keyword>
<dbReference type="Gene3D" id="3.30.1230.10">
    <property type="entry name" value="YlxR-like"/>
    <property type="match status" value="1"/>
</dbReference>
<evidence type="ECO:0000313" key="3">
    <source>
        <dbReference type="Proteomes" id="UP000305887"/>
    </source>
</evidence>
<dbReference type="InterPro" id="IPR007393">
    <property type="entry name" value="YlxR_dom"/>
</dbReference>
<dbReference type="PANTHER" id="PTHR34215">
    <property type="entry name" value="BLL0784 PROTEIN"/>
    <property type="match status" value="1"/>
</dbReference>
<dbReference type="SUPFAM" id="SSF64376">
    <property type="entry name" value="YlxR-like"/>
    <property type="match status" value="1"/>
</dbReference>
<reference evidence="2 3" key="1">
    <citation type="submission" date="2019-06" db="EMBL/GenBank/DDBJ databases">
        <title>YIM 131921 draft genome.</title>
        <authorList>
            <person name="Jiang L."/>
        </authorList>
    </citation>
    <scope>NUCLEOTIDE SEQUENCE [LARGE SCALE GENOMIC DNA]</scope>
    <source>
        <strain evidence="2 3">YIM 131921</strain>
    </source>
</reference>
<proteinExistence type="predicted"/>
<name>A0A5C4MVM7_9RHOB</name>
<dbReference type="SUPFAM" id="SSF55315">
    <property type="entry name" value="L30e-like"/>
    <property type="match status" value="1"/>
</dbReference>
<evidence type="ECO:0000313" key="2">
    <source>
        <dbReference type="EMBL" id="TNC48128.1"/>
    </source>
</evidence>
<dbReference type="OrthoDB" id="9799836at2"/>
<dbReference type="AlphaFoldDB" id="A0A5C4MVM7"/>
<sequence length="213" mass="22653">MTRGGAKIDREEPERRCLVTNETGPKSGLVRFVVGPDNSVVPDISGKLPGRGLYVTASRPILEQARTGQFARAAKASVIVPEGLADEVERQLAARVVDLVSLARKAGVAIAGFEKVKEALALAGEGLGKRAWSKVRVLLQASDGSERGKAKLWTPEGARYFNCLTSEELGQAFGRQTVIHAALASGALADRVVEEAAKLRGLRELEDGDRAAP</sequence>
<organism evidence="2 3">
    <name type="scientific">Rubellimicrobium rubrum</name>
    <dbReference type="NCBI Taxonomy" id="2585369"/>
    <lineage>
        <taxon>Bacteria</taxon>
        <taxon>Pseudomonadati</taxon>
        <taxon>Pseudomonadota</taxon>
        <taxon>Alphaproteobacteria</taxon>
        <taxon>Rhodobacterales</taxon>
        <taxon>Roseobacteraceae</taxon>
        <taxon>Rubellimicrobium</taxon>
    </lineage>
</organism>
<comment type="caution">
    <text evidence="2">The sequence shown here is derived from an EMBL/GenBank/DDBJ whole genome shotgun (WGS) entry which is preliminary data.</text>
</comment>
<dbReference type="NCBIfam" id="NF006622">
    <property type="entry name" value="PRK09190.1"/>
    <property type="match status" value="1"/>
</dbReference>
<dbReference type="Gene3D" id="3.30.1330.30">
    <property type="match status" value="1"/>
</dbReference>
<dbReference type="EMBL" id="VDFU01000019">
    <property type="protein sequence ID" value="TNC48128.1"/>
    <property type="molecule type" value="Genomic_DNA"/>
</dbReference>
<dbReference type="Pfam" id="PF04296">
    <property type="entry name" value="YlxR"/>
    <property type="match status" value="1"/>
</dbReference>
<evidence type="ECO:0000259" key="1">
    <source>
        <dbReference type="Pfam" id="PF04296"/>
    </source>
</evidence>
<dbReference type="InterPro" id="IPR035931">
    <property type="entry name" value="YlxR-like_sf"/>
</dbReference>
<dbReference type="Proteomes" id="UP000305887">
    <property type="component" value="Unassembled WGS sequence"/>
</dbReference>
<protein>
    <submittedName>
        <fullName evidence="2">RNA-binding protein</fullName>
    </submittedName>
</protein>
<dbReference type="PANTHER" id="PTHR34215:SF1">
    <property type="entry name" value="YLXR DOMAIN-CONTAINING PROTEIN"/>
    <property type="match status" value="1"/>
</dbReference>